<keyword evidence="1" id="KW-0812">Transmembrane</keyword>
<keyword evidence="1" id="KW-1133">Transmembrane helix</keyword>
<organism evidence="2">
    <name type="scientific">Siphoviridae sp. ctKRD15</name>
    <dbReference type="NCBI Taxonomy" id="2825441"/>
    <lineage>
        <taxon>Viruses</taxon>
        <taxon>Duplodnaviria</taxon>
        <taxon>Heunggongvirae</taxon>
        <taxon>Uroviricota</taxon>
        <taxon>Caudoviricetes</taxon>
    </lineage>
</organism>
<feature type="transmembrane region" description="Helical" evidence="1">
    <location>
        <begin position="6"/>
        <end position="27"/>
    </location>
</feature>
<accession>A0A8S5V5U4</accession>
<reference evidence="2" key="1">
    <citation type="journal article" date="2021" name="Proc. Natl. Acad. Sci. U.S.A.">
        <title>A Catalog of Tens of Thousands of Viruses from Human Metagenomes Reveals Hidden Associations with Chronic Diseases.</title>
        <authorList>
            <person name="Tisza M.J."/>
            <person name="Buck C.B."/>
        </authorList>
    </citation>
    <scope>NUCLEOTIDE SEQUENCE</scope>
    <source>
        <strain evidence="2">CtKRD15</strain>
    </source>
</reference>
<keyword evidence="1" id="KW-0472">Membrane</keyword>
<proteinExistence type="predicted"/>
<sequence length="102" mass="10976">MNAEIISTLLMIVGGVTILTNIIVQVVKSITWDKIPTNLVALFVAEALTLAAGGAYASINGLAVPWYRVAAAIVVGLMSAYAAMFGFDKFKEVIQEWQKKSE</sequence>
<dbReference type="EMBL" id="BK016201">
    <property type="protein sequence ID" value="DAG01979.1"/>
    <property type="molecule type" value="Genomic_DNA"/>
</dbReference>
<evidence type="ECO:0000313" key="2">
    <source>
        <dbReference type="EMBL" id="DAG01979.1"/>
    </source>
</evidence>
<evidence type="ECO:0000256" key="1">
    <source>
        <dbReference type="SAM" id="Phobius"/>
    </source>
</evidence>
<feature type="transmembrane region" description="Helical" evidence="1">
    <location>
        <begin position="65"/>
        <end position="87"/>
    </location>
</feature>
<feature type="transmembrane region" description="Helical" evidence="1">
    <location>
        <begin position="39"/>
        <end position="59"/>
    </location>
</feature>
<protein>
    <submittedName>
        <fullName evidence="2">Holin</fullName>
    </submittedName>
</protein>
<name>A0A8S5V5U4_9CAUD</name>